<comment type="subcellular location">
    <subcellularLocation>
        <location evidence="3 15">Cytoplasm</location>
    </subcellularLocation>
</comment>
<dbReference type="GO" id="GO:0000105">
    <property type="term" value="P:L-histidine biosynthetic process"/>
    <property type="evidence" value="ECO:0007669"/>
    <property type="project" value="UniProtKB-UniRule"/>
</dbReference>
<dbReference type="HAMAP" id="MF_01021">
    <property type="entry name" value="HisI"/>
    <property type="match status" value="1"/>
</dbReference>
<dbReference type="NCBIfam" id="NF002747">
    <property type="entry name" value="PRK02759.1"/>
    <property type="match status" value="1"/>
</dbReference>
<evidence type="ECO:0000256" key="2">
    <source>
        <dbReference type="ARBA" id="ARBA00001460"/>
    </source>
</evidence>
<dbReference type="Pfam" id="PF01503">
    <property type="entry name" value="PRA-PH"/>
    <property type="match status" value="1"/>
</dbReference>
<keyword evidence="12 15" id="KW-0067">ATP-binding</keyword>
<dbReference type="CDD" id="cd11534">
    <property type="entry name" value="NTP-PPase_HisIE_like"/>
    <property type="match status" value="1"/>
</dbReference>
<dbReference type="InterPro" id="IPR002496">
    <property type="entry name" value="PRib_AMP_CycHydrolase_dom"/>
</dbReference>
<organism evidence="17 18">
    <name type="scientific">Caldalkalibacillus thermarum (strain TA2.A1)</name>
    <dbReference type="NCBI Taxonomy" id="986075"/>
    <lineage>
        <taxon>Bacteria</taxon>
        <taxon>Bacillati</taxon>
        <taxon>Bacillota</taxon>
        <taxon>Bacilli</taxon>
        <taxon>Bacillales</taxon>
        <taxon>Bacillaceae</taxon>
        <taxon>Caldalkalibacillus</taxon>
    </lineage>
</organism>
<keyword evidence="10 15" id="KW-0547">Nucleotide-binding</keyword>
<dbReference type="HAMAP" id="MF_01020">
    <property type="entry name" value="HisE"/>
    <property type="match status" value="1"/>
</dbReference>
<evidence type="ECO:0000256" key="15">
    <source>
        <dbReference type="HAMAP-Rule" id="MF_01019"/>
    </source>
</evidence>
<proteinExistence type="inferred from homology"/>
<comment type="catalytic activity">
    <reaction evidence="1 15">
        <text>1-(5-phospho-beta-D-ribosyl)-5'-AMP + H2O = 1-(5-phospho-beta-D-ribosyl)-5-[(5-phospho-beta-D-ribosylamino)methylideneamino]imidazole-4-carboxamide</text>
        <dbReference type="Rhea" id="RHEA:20049"/>
        <dbReference type="ChEBI" id="CHEBI:15377"/>
        <dbReference type="ChEBI" id="CHEBI:58435"/>
        <dbReference type="ChEBI" id="CHEBI:59457"/>
        <dbReference type="EC" id="3.5.4.19"/>
    </reaction>
</comment>
<dbReference type="EMBL" id="CP082237">
    <property type="protein sequence ID" value="QZT33897.1"/>
    <property type="molecule type" value="Genomic_DNA"/>
</dbReference>
<dbReference type="GO" id="GO:0005737">
    <property type="term" value="C:cytoplasm"/>
    <property type="evidence" value="ECO:0007669"/>
    <property type="project" value="UniProtKB-SubCell"/>
</dbReference>
<sequence length="245" mass="27550">MAVNLDELKFNEQGLIPAIVQDAQSKTVLMMAYMNREALERTIATGETWFWSRSRQELWHKGATSGHKQKVKELYVDCDQDTLLIMVEPAGPACHRGTYSCFDQVGLEGDGFLSGQPETSLSSNKVQGDQQPDKLDYTILTRLIETIAQRDAERPEGAYTTYLFEKGLDKILKKVGEEASEVIIAAKNRNPEELRNEMADLFYHLLNPVTGTAAWLEWVLEVLKHGMESKSDLALVETSSAFFVT</sequence>
<evidence type="ECO:0000256" key="5">
    <source>
        <dbReference type="ARBA" id="ARBA00005204"/>
    </source>
</evidence>
<dbReference type="InterPro" id="IPR021130">
    <property type="entry name" value="PRib-ATP_PPHydrolase-like"/>
</dbReference>
<dbReference type="Gene3D" id="1.10.287.1080">
    <property type="entry name" value="MazG-like"/>
    <property type="match status" value="1"/>
</dbReference>
<evidence type="ECO:0000256" key="6">
    <source>
        <dbReference type="ARBA" id="ARBA00007731"/>
    </source>
</evidence>
<feature type="region of interest" description="Phosphoribosyl-ATP pyrophosphohydrolase" evidence="15">
    <location>
        <begin position="140"/>
        <end position="245"/>
    </location>
</feature>
<dbReference type="KEGG" id="cthu:HUR95_00080"/>
<dbReference type="PANTHER" id="PTHR42945">
    <property type="entry name" value="HISTIDINE BIOSYNTHESIS BIFUNCTIONAL PROTEIN"/>
    <property type="match status" value="1"/>
</dbReference>
<evidence type="ECO:0000259" key="16">
    <source>
        <dbReference type="Pfam" id="PF01502"/>
    </source>
</evidence>
<dbReference type="NCBIfam" id="NF000768">
    <property type="entry name" value="PRK00051.1"/>
    <property type="match status" value="1"/>
</dbReference>
<evidence type="ECO:0000256" key="11">
    <source>
        <dbReference type="ARBA" id="ARBA00022801"/>
    </source>
</evidence>
<dbReference type="InterPro" id="IPR008179">
    <property type="entry name" value="HisE"/>
</dbReference>
<evidence type="ECO:0000256" key="7">
    <source>
        <dbReference type="ARBA" id="ARBA00008299"/>
    </source>
</evidence>
<dbReference type="NCBIfam" id="TIGR03188">
    <property type="entry name" value="histidine_hisI"/>
    <property type="match status" value="1"/>
</dbReference>
<dbReference type="HAMAP" id="MF_01019">
    <property type="entry name" value="HisIE"/>
    <property type="match status" value="1"/>
</dbReference>
<dbReference type="SUPFAM" id="SSF101386">
    <property type="entry name" value="all-alpha NTP pyrophosphatases"/>
    <property type="match status" value="1"/>
</dbReference>
<dbReference type="PANTHER" id="PTHR42945:SF9">
    <property type="entry name" value="HISTIDINE BIOSYNTHESIS BIFUNCTIONAL PROTEIN HISIE"/>
    <property type="match status" value="1"/>
</dbReference>
<evidence type="ECO:0000256" key="14">
    <source>
        <dbReference type="ARBA" id="ARBA00023268"/>
    </source>
</evidence>
<keyword evidence="8 15" id="KW-0963">Cytoplasm</keyword>
<dbReference type="GO" id="GO:0004635">
    <property type="term" value="F:phosphoribosyl-AMP cyclohydrolase activity"/>
    <property type="evidence" value="ECO:0007669"/>
    <property type="project" value="UniProtKB-UniRule"/>
</dbReference>
<evidence type="ECO:0000256" key="4">
    <source>
        <dbReference type="ARBA" id="ARBA00005169"/>
    </source>
</evidence>
<evidence type="ECO:0000313" key="17">
    <source>
        <dbReference type="EMBL" id="QZT33897.1"/>
    </source>
</evidence>
<reference evidence="17 18" key="1">
    <citation type="journal article" date="2020" name="Extremophiles">
        <title>Genomic analysis of Caldalkalibacillus thermarum TA2.A1 reveals aerobic alkaliphilic metabolism and evolutionary hallmarks linking alkaliphilic bacteria and plant life.</title>
        <authorList>
            <person name="de Jong S.I."/>
            <person name="van den Broek M.A."/>
            <person name="Merkel A.Y."/>
            <person name="de la Torre Cortes P."/>
            <person name="Kalamorz F."/>
            <person name="Cook G.M."/>
            <person name="van Loosdrecht M.C.M."/>
            <person name="McMillan D.G.G."/>
        </authorList>
    </citation>
    <scope>NUCLEOTIDE SEQUENCE [LARGE SCALE GENOMIC DNA]</scope>
    <source>
        <strain evidence="17 18">TA2.A1</strain>
    </source>
</reference>
<keyword evidence="9 15" id="KW-0028">Amino-acid biosynthesis</keyword>
<dbReference type="AlphaFoldDB" id="A0A8X8I4R6"/>
<dbReference type="Pfam" id="PF01502">
    <property type="entry name" value="PRA-CH"/>
    <property type="match status" value="1"/>
</dbReference>
<dbReference type="InterPro" id="IPR023019">
    <property type="entry name" value="His_synth_HisIE"/>
</dbReference>
<dbReference type="Proteomes" id="UP000825179">
    <property type="component" value="Chromosome"/>
</dbReference>
<dbReference type="RefSeq" id="WP_222822813.1">
    <property type="nucleotide sequence ID" value="NZ_CP082237.1"/>
</dbReference>
<protein>
    <recommendedName>
        <fullName evidence="15">Histidine biosynthesis bifunctional protein HisIE</fullName>
    </recommendedName>
    <domain>
        <recommendedName>
            <fullName evidence="15">Phosphoribosyl-AMP cyclohydrolase</fullName>
            <shortName evidence="15">PRA-CH</shortName>
            <ecNumber evidence="15">3.5.4.19</ecNumber>
        </recommendedName>
    </domain>
    <domain>
        <recommendedName>
            <fullName evidence="15">Phosphoribosyl-ATP pyrophosphatase</fullName>
            <shortName evidence="15">PRA-PH</shortName>
            <ecNumber evidence="15">3.6.1.31</ecNumber>
        </recommendedName>
    </domain>
</protein>
<comment type="pathway">
    <text evidence="5 15">Amino-acid biosynthesis; L-histidine biosynthesis; L-histidine from 5-phospho-alpha-D-ribose 1-diphosphate: step 2/9.</text>
</comment>
<evidence type="ECO:0000256" key="3">
    <source>
        <dbReference type="ARBA" id="ARBA00004496"/>
    </source>
</evidence>
<comment type="pathway">
    <text evidence="4 15">Amino-acid biosynthesis; L-histidine biosynthesis; L-histidine from 5-phospho-alpha-D-ribose 1-diphosphate: step 3/9.</text>
</comment>
<dbReference type="GO" id="GO:0005524">
    <property type="term" value="F:ATP binding"/>
    <property type="evidence" value="ECO:0007669"/>
    <property type="project" value="UniProtKB-KW"/>
</dbReference>
<feature type="domain" description="Phosphoribosyl-AMP cyclohydrolase" evidence="16">
    <location>
        <begin position="30"/>
        <end position="102"/>
    </location>
</feature>
<dbReference type="SUPFAM" id="SSF141734">
    <property type="entry name" value="HisI-like"/>
    <property type="match status" value="1"/>
</dbReference>
<dbReference type="InterPro" id="IPR026660">
    <property type="entry name" value="PRA-CH"/>
</dbReference>
<name>A0A8X8I4R6_CALTT</name>
<evidence type="ECO:0000256" key="9">
    <source>
        <dbReference type="ARBA" id="ARBA00022605"/>
    </source>
</evidence>
<accession>A0A8X8I4R6</accession>
<comment type="similarity">
    <text evidence="6 15">In the C-terminal section; belongs to the PRA-PH family.</text>
</comment>
<dbReference type="FunFam" id="3.10.20.810:FF:000001">
    <property type="entry name" value="Histidine biosynthesis bifunctional protein HisIE"/>
    <property type="match status" value="1"/>
</dbReference>
<dbReference type="EC" id="3.5.4.19" evidence="15"/>
<evidence type="ECO:0000256" key="12">
    <source>
        <dbReference type="ARBA" id="ARBA00022840"/>
    </source>
</evidence>
<feature type="region of interest" description="Phosphoribosyl-AMP cyclohydrolase" evidence="15">
    <location>
        <begin position="1"/>
        <end position="139"/>
    </location>
</feature>
<dbReference type="InterPro" id="IPR038019">
    <property type="entry name" value="PRib_AMP_CycHydrolase_sf"/>
</dbReference>
<keyword evidence="14 15" id="KW-0511">Multifunctional enzyme</keyword>
<evidence type="ECO:0000256" key="1">
    <source>
        <dbReference type="ARBA" id="ARBA00000024"/>
    </source>
</evidence>
<keyword evidence="11 15" id="KW-0378">Hydrolase</keyword>
<keyword evidence="13 15" id="KW-0368">Histidine biosynthesis</keyword>
<dbReference type="Gene3D" id="3.10.20.810">
    <property type="entry name" value="Phosphoribosyl-AMP cyclohydrolase"/>
    <property type="match status" value="1"/>
</dbReference>
<evidence type="ECO:0000256" key="10">
    <source>
        <dbReference type="ARBA" id="ARBA00022741"/>
    </source>
</evidence>
<evidence type="ECO:0000313" key="18">
    <source>
        <dbReference type="Proteomes" id="UP000825179"/>
    </source>
</evidence>
<gene>
    <name evidence="15 17" type="primary">hisIE</name>
    <name evidence="15" type="synonym">hisI</name>
    <name evidence="17" type="ORF">HUR95_00080</name>
</gene>
<evidence type="ECO:0000256" key="13">
    <source>
        <dbReference type="ARBA" id="ARBA00023102"/>
    </source>
</evidence>
<dbReference type="GO" id="GO:0004636">
    <property type="term" value="F:phosphoribosyl-ATP diphosphatase activity"/>
    <property type="evidence" value="ECO:0007669"/>
    <property type="project" value="UniProtKB-UniRule"/>
</dbReference>
<comment type="similarity">
    <text evidence="7 15">In the N-terminal section; belongs to the PRA-CH family.</text>
</comment>
<comment type="catalytic activity">
    <reaction evidence="2 15">
        <text>1-(5-phospho-beta-D-ribosyl)-ATP + H2O = 1-(5-phospho-beta-D-ribosyl)-5'-AMP + diphosphate + H(+)</text>
        <dbReference type="Rhea" id="RHEA:22828"/>
        <dbReference type="ChEBI" id="CHEBI:15377"/>
        <dbReference type="ChEBI" id="CHEBI:15378"/>
        <dbReference type="ChEBI" id="CHEBI:33019"/>
        <dbReference type="ChEBI" id="CHEBI:59457"/>
        <dbReference type="ChEBI" id="CHEBI:73183"/>
        <dbReference type="EC" id="3.6.1.31"/>
    </reaction>
</comment>
<dbReference type="EC" id="3.6.1.31" evidence="15"/>
<evidence type="ECO:0000256" key="8">
    <source>
        <dbReference type="ARBA" id="ARBA00022490"/>
    </source>
</evidence>
<keyword evidence="18" id="KW-1185">Reference proteome</keyword>